<dbReference type="Proteomes" id="UP000078290">
    <property type="component" value="Unassembled WGS sequence"/>
</dbReference>
<reference evidence="2" key="1">
    <citation type="submission" date="2016-05" db="EMBL/GenBank/DDBJ databases">
        <authorList>
            <person name="Wang W."/>
            <person name="Zhu L."/>
        </authorList>
    </citation>
    <scope>NUCLEOTIDE SEQUENCE [LARGE SCALE GENOMIC DNA]</scope>
    <source>
        <strain evidence="2">W-2</strain>
    </source>
</reference>
<dbReference type="AlphaFoldDB" id="A0A1B7KUB8"/>
<dbReference type="EMBL" id="LXMA01000011">
    <property type="protein sequence ID" value="OAT73659.1"/>
    <property type="molecule type" value="Genomic_DNA"/>
</dbReference>
<evidence type="ECO:0000313" key="1">
    <source>
        <dbReference type="EMBL" id="OAT73659.1"/>
    </source>
</evidence>
<protein>
    <submittedName>
        <fullName evidence="1">Uncharacterized protein</fullName>
    </submittedName>
</protein>
<name>A0A1B7KUB8_PARTM</name>
<evidence type="ECO:0000313" key="2">
    <source>
        <dbReference type="Proteomes" id="UP000078290"/>
    </source>
</evidence>
<accession>A0A1B7KUB8</accession>
<gene>
    <name evidence="1" type="ORF">A7K69_18520</name>
</gene>
<comment type="caution">
    <text evidence="1">The sequence shown here is derived from an EMBL/GenBank/DDBJ whole genome shotgun (WGS) entry which is preliminary data.</text>
</comment>
<organism evidence="1 2">
    <name type="scientific">Parageobacillus thermoglucosidasius</name>
    <name type="common">Geobacillus thermoglucosidasius</name>
    <dbReference type="NCBI Taxonomy" id="1426"/>
    <lineage>
        <taxon>Bacteria</taxon>
        <taxon>Bacillati</taxon>
        <taxon>Bacillota</taxon>
        <taxon>Bacilli</taxon>
        <taxon>Bacillales</taxon>
        <taxon>Anoxybacillaceae</taxon>
        <taxon>Parageobacillus</taxon>
    </lineage>
</organism>
<sequence length="75" mass="8681">MLVISAFRDNDKEKLEKVNNSNEFRFEVAKQAFDTQHRGRICNRFGIHLSGPYKVFPIKLFTLAGESANYLEDKS</sequence>
<proteinExistence type="predicted"/>